<dbReference type="AlphaFoldDB" id="A0AAU2VIT9"/>
<dbReference type="SUPFAM" id="SSF53850">
    <property type="entry name" value="Periplasmic binding protein-like II"/>
    <property type="match status" value="1"/>
</dbReference>
<dbReference type="EMBL" id="CP108313">
    <property type="protein sequence ID" value="WTW67419.1"/>
    <property type="molecule type" value="Genomic_DNA"/>
</dbReference>
<dbReference type="InterPro" id="IPR050490">
    <property type="entry name" value="Bact_solute-bd_prot1"/>
</dbReference>
<dbReference type="PANTHER" id="PTHR43649">
    <property type="entry name" value="ARABINOSE-BINDING PROTEIN-RELATED"/>
    <property type="match status" value="1"/>
</dbReference>
<gene>
    <name evidence="2" type="ORF">OG398_03545</name>
</gene>
<dbReference type="Pfam" id="PF01547">
    <property type="entry name" value="SBP_bac_1"/>
    <property type="match status" value="1"/>
</dbReference>
<dbReference type="PROSITE" id="PS51257">
    <property type="entry name" value="PROKAR_LIPOPROTEIN"/>
    <property type="match status" value="1"/>
</dbReference>
<dbReference type="PANTHER" id="PTHR43649:SF12">
    <property type="entry name" value="DIACETYLCHITOBIOSE BINDING PROTEIN DASA"/>
    <property type="match status" value="1"/>
</dbReference>
<proteinExistence type="predicted"/>
<protein>
    <submittedName>
        <fullName evidence="2">Extracellular solute-binding protein</fullName>
    </submittedName>
</protein>
<keyword evidence="1" id="KW-0732">Signal</keyword>
<organism evidence="2">
    <name type="scientific">Streptomyces sp. NBC_00008</name>
    <dbReference type="NCBI Taxonomy" id="2903610"/>
    <lineage>
        <taxon>Bacteria</taxon>
        <taxon>Bacillati</taxon>
        <taxon>Actinomycetota</taxon>
        <taxon>Actinomycetes</taxon>
        <taxon>Kitasatosporales</taxon>
        <taxon>Streptomycetaceae</taxon>
        <taxon>Streptomyces</taxon>
    </lineage>
</organism>
<dbReference type="InterPro" id="IPR006059">
    <property type="entry name" value="SBP"/>
</dbReference>
<accession>A0AAU2VIT9</accession>
<reference evidence="2" key="1">
    <citation type="submission" date="2022-10" db="EMBL/GenBank/DDBJ databases">
        <title>The complete genomes of actinobacterial strains from the NBC collection.</title>
        <authorList>
            <person name="Joergensen T.S."/>
            <person name="Alvarez Arevalo M."/>
            <person name="Sterndorff E.B."/>
            <person name="Faurdal D."/>
            <person name="Vuksanovic O."/>
            <person name="Mourched A.-S."/>
            <person name="Charusanti P."/>
            <person name="Shaw S."/>
            <person name="Blin K."/>
            <person name="Weber T."/>
        </authorList>
    </citation>
    <scope>NUCLEOTIDE SEQUENCE</scope>
    <source>
        <strain evidence="2">NBC_00008</strain>
    </source>
</reference>
<name>A0AAU2VIT9_9ACTN</name>
<feature type="signal peptide" evidence="1">
    <location>
        <begin position="1"/>
        <end position="24"/>
    </location>
</feature>
<evidence type="ECO:0000256" key="1">
    <source>
        <dbReference type="SAM" id="SignalP"/>
    </source>
</evidence>
<sequence length="417" mass="43576">MSTRLLRRAAVAAAAALTASACSASGADDGKSHVTVWMYPVIKDEAAGKKFWERTESAFEKTHPGIDLNIELQTFDKRDAQISAALAAGTGPDIVLITPDQAATYNKVGGLLPVDDAVAEQRKTFFPATLKAATIDGKLYGVPIFQNINSTAYNTKIFADAGLGLPKTWDDVRKAAPVLAKRGVAVMDYAGSPEQTLNLSFYPLLWQAGGRVFSGDGKDVAFDSAEGVSALQFLVDLKKAGGLPADAATEGPAVQGAPIAASKVAMRPVTSLPELDQMRAALGAKNVSLGLPLQGKVRATYGNPGLLSLTSINKDENRDAAYDVLAYLSSPTTQKSLNAAAGSFPTRTDVKAPSTGPDYQVLNEALQFANPGESSPAARQVMASLAPGIQAALGGDLSPKEALDKAAKEARELLSRS</sequence>
<dbReference type="Gene3D" id="3.40.190.10">
    <property type="entry name" value="Periplasmic binding protein-like II"/>
    <property type="match status" value="1"/>
</dbReference>
<feature type="chain" id="PRO_5043457751" evidence="1">
    <location>
        <begin position="25"/>
        <end position="417"/>
    </location>
</feature>
<evidence type="ECO:0000313" key="2">
    <source>
        <dbReference type="EMBL" id="WTW67419.1"/>
    </source>
</evidence>